<proteinExistence type="predicted"/>
<evidence type="ECO:0000313" key="2">
    <source>
        <dbReference type="EMBL" id="NEC22089.1"/>
    </source>
</evidence>
<reference evidence="2 3" key="1">
    <citation type="submission" date="2020-01" db="EMBL/GenBank/DDBJ databases">
        <title>Insect and environment-associated Actinomycetes.</title>
        <authorList>
            <person name="Currrie C."/>
            <person name="Chevrette M."/>
            <person name="Carlson C."/>
            <person name="Stubbendieck R."/>
            <person name="Wendt-Pienkowski E."/>
        </authorList>
    </citation>
    <scope>NUCLEOTIDE SEQUENCE [LARGE SCALE GENOMIC DNA]</scope>
    <source>
        <strain evidence="2 3">SID7590</strain>
    </source>
</reference>
<dbReference type="Proteomes" id="UP000469670">
    <property type="component" value="Unassembled WGS sequence"/>
</dbReference>
<gene>
    <name evidence="2" type="ORF">G3I50_28185</name>
</gene>
<feature type="compositionally biased region" description="Basic and acidic residues" evidence="1">
    <location>
        <begin position="150"/>
        <end position="162"/>
    </location>
</feature>
<comment type="caution">
    <text evidence="2">The sequence shown here is derived from an EMBL/GenBank/DDBJ whole genome shotgun (WGS) entry which is preliminary data.</text>
</comment>
<dbReference type="SUPFAM" id="SSF52777">
    <property type="entry name" value="CoA-dependent acyltransferases"/>
    <property type="match status" value="1"/>
</dbReference>
<dbReference type="AlphaFoldDB" id="A0A7K3S3Z9"/>
<protein>
    <submittedName>
        <fullName evidence="2">Peptide synthetase</fullName>
    </submittedName>
</protein>
<evidence type="ECO:0000313" key="3">
    <source>
        <dbReference type="Proteomes" id="UP000469670"/>
    </source>
</evidence>
<feature type="non-terminal residue" evidence="2">
    <location>
        <position position="199"/>
    </location>
</feature>
<organism evidence="2 3">
    <name type="scientific">Streptomyces parvus</name>
    <dbReference type="NCBI Taxonomy" id="66428"/>
    <lineage>
        <taxon>Bacteria</taxon>
        <taxon>Bacillati</taxon>
        <taxon>Actinomycetota</taxon>
        <taxon>Actinomycetes</taxon>
        <taxon>Kitasatosporales</taxon>
        <taxon>Streptomycetaceae</taxon>
        <taxon>Streptomyces</taxon>
    </lineage>
</organism>
<feature type="non-terminal residue" evidence="2">
    <location>
        <position position="1"/>
    </location>
</feature>
<evidence type="ECO:0000256" key="1">
    <source>
        <dbReference type="SAM" id="MobiDB-lite"/>
    </source>
</evidence>
<name>A0A7K3S3Z9_9ACTN</name>
<feature type="region of interest" description="Disordered" evidence="1">
    <location>
        <begin position="133"/>
        <end position="174"/>
    </location>
</feature>
<accession>A0A7K3S3Z9</accession>
<feature type="compositionally biased region" description="Acidic residues" evidence="1">
    <location>
        <begin position="139"/>
        <end position="148"/>
    </location>
</feature>
<dbReference type="Gene3D" id="3.30.559.30">
    <property type="entry name" value="Nonribosomal peptide synthetase, condensation domain"/>
    <property type="match status" value="1"/>
</dbReference>
<dbReference type="EMBL" id="JAAGMP010001244">
    <property type="protein sequence ID" value="NEC22089.1"/>
    <property type="molecule type" value="Genomic_DNA"/>
</dbReference>
<sequence length="199" mass="20671">LPLALSATDATPLPEAVRATGRALFAAEEHSGVDLDALVAAVHPDPGNPRPLVTVSVDLDRAALAGIDLPGLRAEGVAAGTESAPLELALMATHAPDGSLRLRLRYDADLFDAATADGYLAELEERLAGVTAAPGEEAAPSEEPEPGEEAVPREEPVPREDAAPGEQAAAPDTATLLREIWESLLGVRGFPDDSNFFDL</sequence>